<reference evidence="1" key="2">
    <citation type="submission" date="2021-07" db="EMBL/GenBank/DDBJ databases">
        <title>Giant CbK-like Caulobacter bacteriophages have genetically divergent genomes.</title>
        <authorList>
            <person name="Wilson K."/>
            <person name="Ely B."/>
        </authorList>
    </citation>
    <scope>NUCLEOTIDE SEQUENCE</scope>
</reference>
<protein>
    <submittedName>
        <fullName evidence="1">Uncharacterized protein</fullName>
    </submittedName>
</protein>
<name>A0A385EF77_9CAUD</name>
<proteinExistence type="predicted"/>
<accession>A0A385EF77</accession>
<organism evidence="1 2">
    <name type="scientific">Caulobacter phage CcrSC</name>
    <dbReference type="NCBI Taxonomy" id="2283272"/>
    <lineage>
        <taxon>Viruses</taxon>
        <taxon>Duplodnaviria</taxon>
        <taxon>Heunggongvirae</taxon>
        <taxon>Uroviricota</taxon>
        <taxon>Caudoviricetes</taxon>
        <taxon>Jeanschmidtviridae</taxon>
        <taxon>Bertelyvirus</taxon>
        <taxon>Bertelyvirus SC</taxon>
    </lineage>
</organism>
<evidence type="ECO:0000313" key="2">
    <source>
        <dbReference type="Proteomes" id="UP000259683"/>
    </source>
</evidence>
<keyword evidence="2" id="KW-1185">Reference proteome</keyword>
<gene>
    <name evidence="1" type="ORF">CcrSC_gp093</name>
</gene>
<dbReference type="Proteomes" id="UP000259683">
    <property type="component" value="Segment"/>
</dbReference>
<evidence type="ECO:0000313" key="1">
    <source>
        <dbReference type="EMBL" id="AXQ69675.1"/>
    </source>
</evidence>
<dbReference type="EMBL" id="MH588547">
    <property type="protein sequence ID" value="AXQ69675.1"/>
    <property type="molecule type" value="Genomic_DNA"/>
</dbReference>
<sequence length="174" mass="19054">MLSQPLRIQASDKTWQAEHAGALLSSVTNLELILKAGEVPSVTLTLDTLAAGTNFLAEARWRFIKANRALRLAQVYGKALAASDEPPILRQVEVLNTGGGAGDWMVRYLDRTATPPLRKVKVSVRGNPPIVVADLWVQDDIIDHADDATLRRLFPLDFVTELLGANFLELVDAD</sequence>
<reference evidence="1" key="1">
    <citation type="submission" date="2018-07" db="EMBL/GenBank/DDBJ databases">
        <authorList>
            <person name="Wilson K.M."/>
            <person name="Ely B."/>
        </authorList>
    </citation>
    <scope>NUCLEOTIDE SEQUENCE</scope>
</reference>